<reference evidence="2 3" key="1">
    <citation type="submission" date="2023-04" db="EMBL/GenBank/DDBJ databases">
        <title>Colletotrichum tabacum stain YC1 causing leaf anthracnose on Nicotiana tabacum(L.) cv.</title>
        <authorList>
            <person name="Ji Z."/>
            <person name="Wang M."/>
            <person name="Zhang J."/>
            <person name="Wang N."/>
            <person name="Zhou Z."/>
        </authorList>
    </citation>
    <scope>NUCLEOTIDE SEQUENCE [LARGE SCALE GENOMIC DNA]</scope>
    <source>
        <strain evidence="2 3">YC1</strain>
    </source>
</reference>
<dbReference type="InterPro" id="IPR036770">
    <property type="entry name" value="Ankyrin_rpt-contain_sf"/>
</dbReference>
<gene>
    <name evidence="2" type="ORF">QIS74_09720</name>
</gene>
<dbReference type="PANTHER" id="PTHR28037:SF1">
    <property type="entry name" value="ALCOHOL O-ACETYLTRANSFERASE 1-RELATED"/>
    <property type="match status" value="1"/>
</dbReference>
<name>A0AAV9T8V7_9PEZI</name>
<dbReference type="Pfam" id="PF07247">
    <property type="entry name" value="AATase"/>
    <property type="match status" value="1"/>
</dbReference>
<dbReference type="Proteomes" id="UP001327957">
    <property type="component" value="Unassembled WGS sequence"/>
</dbReference>
<evidence type="ECO:0000259" key="1">
    <source>
        <dbReference type="PROSITE" id="PS50181"/>
    </source>
</evidence>
<feature type="domain" description="F-box" evidence="1">
    <location>
        <begin position="458"/>
        <end position="504"/>
    </location>
</feature>
<dbReference type="AlphaFoldDB" id="A0AAV9T8V7"/>
<dbReference type="InterPro" id="IPR052058">
    <property type="entry name" value="Alcohol_O-acetyltransferase"/>
</dbReference>
<dbReference type="Gene3D" id="3.30.559.10">
    <property type="entry name" value="Chloramphenicol acetyltransferase-like domain"/>
    <property type="match status" value="1"/>
</dbReference>
<organism evidence="2 3">
    <name type="scientific">Colletotrichum tabaci</name>
    <dbReference type="NCBI Taxonomy" id="1209068"/>
    <lineage>
        <taxon>Eukaryota</taxon>
        <taxon>Fungi</taxon>
        <taxon>Dikarya</taxon>
        <taxon>Ascomycota</taxon>
        <taxon>Pezizomycotina</taxon>
        <taxon>Sordariomycetes</taxon>
        <taxon>Hypocreomycetidae</taxon>
        <taxon>Glomerellales</taxon>
        <taxon>Glomerellaceae</taxon>
        <taxon>Colletotrichum</taxon>
        <taxon>Colletotrichum destructivum species complex</taxon>
    </lineage>
</organism>
<dbReference type="SUPFAM" id="SSF52777">
    <property type="entry name" value="CoA-dependent acyltransferases"/>
    <property type="match status" value="1"/>
</dbReference>
<dbReference type="EMBL" id="JASAOK010000044">
    <property type="protein sequence ID" value="KAK6213718.1"/>
    <property type="molecule type" value="Genomic_DNA"/>
</dbReference>
<proteinExistence type="predicted"/>
<dbReference type="SUPFAM" id="SSF48403">
    <property type="entry name" value="Ankyrin repeat"/>
    <property type="match status" value="1"/>
</dbReference>
<sequence>MGPQAAVVRPCGNMERYSTARHSLGLYRCVSVTGRYAVPPGTELEVLKTKLREAVAQVVMEQPFLRVGIANEDKQAACYVYVPRINFAEHIQWLSPSRPEAADAVLCKHLSFQHDQLWLQLDQRPPWKIAVIPIETSQGSPSEIEVVFSFHHAIGDGTSGSIFLDRLLNALLNPAIISGLAADQLELSEPPILPGPHEQLINGRISWPYFLWELWGAFGPSWLKSKPDVIPWKGRAIDFSTPYQTNVQLLRLPAAIATGLLAAARAHSLTLTPLLHALVAASLSRHLPASKAQAFEPCSAISLRRYVPATAGLDVDKEFSILLTSTGHPIPKASIANLRESSGQDLEQAIWGVAASVKNDLKSRLATLPHDDITAMLKYVSNFHEFFTKKDHGERGNSWEVSNLGAINGGATEGGLWKLNRAVFSQSAMTVGPGFAVNVAGIAGGEVTITLTWNEDMNMTLDTLPSELLLHIATYFDTLEFDAVLTLVSRRLLDVFRPRLYHAAISVDLPDITVVAAAEGNLETLKVAATYGAQFQGKYPLSPMGCVADDWRLEHYRIHQMEGDTLIGWGPNAVVPDDYDAGPITQEACWATPLAMAAMQTSIARLLLASGASYHNVRMPNRFHKYPLFSMVGSPNNANRDELVISYYEMKRGIFGLDEGNGLVDQGDFGPQEEDGDGDASISPSIPLLQTTDSTPELAETEDLVEMVSYVDPYSVPALYTAASSGAKAIMTYLVKNVGVDILSQDSHGGTVLHYAAFAPQHSNALNKALSLGADPRVEFSCTMD</sequence>
<keyword evidence="3" id="KW-1185">Reference proteome</keyword>
<dbReference type="GO" id="GO:0008080">
    <property type="term" value="F:N-acetyltransferase activity"/>
    <property type="evidence" value="ECO:0007669"/>
    <property type="project" value="TreeGrafter"/>
</dbReference>
<dbReference type="PANTHER" id="PTHR28037">
    <property type="entry name" value="ALCOHOL O-ACETYLTRANSFERASE 1-RELATED"/>
    <property type="match status" value="1"/>
</dbReference>
<dbReference type="InterPro" id="IPR002110">
    <property type="entry name" value="Ankyrin_rpt"/>
</dbReference>
<dbReference type="PROSITE" id="PS50181">
    <property type="entry name" value="FBOX"/>
    <property type="match status" value="1"/>
</dbReference>
<dbReference type="SMART" id="SM00248">
    <property type="entry name" value="ANK"/>
    <property type="match status" value="3"/>
</dbReference>
<evidence type="ECO:0000313" key="3">
    <source>
        <dbReference type="Proteomes" id="UP001327957"/>
    </source>
</evidence>
<accession>A0AAV9T8V7</accession>
<protein>
    <recommendedName>
        <fullName evidence="1">F-box domain-containing protein</fullName>
    </recommendedName>
</protein>
<evidence type="ECO:0000313" key="2">
    <source>
        <dbReference type="EMBL" id="KAK6213718.1"/>
    </source>
</evidence>
<dbReference type="InterPro" id="IPR010828">
    <property type="entry name" value="Atf2/Sli1-like"/>
</dbReference>
<dbReference type="InterPro" id="IPR001810">
    <property type="entry name" value="F-box_dom"/>
</dbReference>
<dbReference type="Gene3D" id="1.25.40.20">
    <property type="entry name" value="Ankyrin repeat-containing domain"/>
    <property type="match status" value="1"/>
</dbReference>
<dbReference type="InterPro" id="IPR023213">
    <property type="entry name" value="CAT-like_dom_sf"/>
</dbReference>
<comment type="caution">
    <text evidence="2">The sequence shown here is derived from an EMBL/GenBank/DDBJ whole genome shotgun (WGS) entry which is preliminary data.</text>
</comment>